<dbReference type="Pfam" id="PF00291">
    <property type="entry name" value="PALP"/>
    <property type="match status" value="1"/>
</dbReference>
<proteinExistence type="predicted"/>
<dbReference type="InterPro" id="IPR037158">
    <property type="entry name" value="Thr_synth_N_sf"/>
</dbReference>
<evidence type="ECO:0000313" key="5">
    <source>
        <dbReference type="EMBL" id="PBJ96765.1"/>
    </source>
</evidence>
<evidence type="ECO:0000256" key="2">
    <source>
        <dbReference type="ARBA" id="ARBA00022898"/>
    </source>
</evidence>
<dbReference type="EMBL" id="NTME01000003">
    <property type="protein sequence ID" value="PBJ96765.1"/>
    <property type="molecule type" value="Genomic_DNA"/>
</dbReference>
<gene>
    <name evidence="5" type="ORF">CMV24_02725</name>
</gene>
<comment type="cofactor">
    <cofactor evidence="1">
        <name>pyridoxal 5'-phosphate</name>
        <dbReference type="ChEBI" id="CHEBI:597326"/>
    </cofactor>
</comment>
<dbReference type="InterPro" id="IPR051166">
    <property type="entry name" value="Threonine_Synthase"/>
</dbReference>
<accession>A0A099MSY8</accession>
<sequence>MQYTSTRGNETRVDFRTALLSGLADDGGLYVPTAVPTFSQQDIASWSWLPFDELAWRVMAPFVGDTLDEPTLRALVSDSYRGFKHRGIAPLQQIGHNEWILQLFHGPTRSSKDFAAQLQARLIRHFLGPDCERVMLVGASNGDTAVAAIEALRHCPTARLLALYPSAGTPADRAAVMRSAASESVSCVAVDGSFDDCQSLVSTLLRAWPCPGLIPVSFNSTNWVGVLAQIVFYFHAALQLGGGIRPVGFSIPTASFAEIYAGFIAQKMGLPINQIIVSTNRNDALHRFIHCNRYSRGSTSQTLSPVMDFSLFSNLERFVWELYDRDGGATRALMEHFEDCGELSIGNRQWLHARMLFDSYAVDDALIREEIVTLFQETGCAVDPHAATGAFAGRLHRRNIGAPIVTLGQFAPEKSAGLLAELGAWHGEVPACGVGSAGSGPLLAPEDLAGVHEILARLQAGR</sequence>
<dbReference type="PANTHER" id="PTHR42690">
    <property type="entry name" value="THREONINE SYNTHASE FAMILY MEMBER"/>
    <property type="match status" value="1"/>
</dbReference>
<evidence type="ECO:0000259" key="4">
    <source>
        <dbReference type="Pfam" id="PF14821"/>
    </source>
</evidence>
<dbReference type="AlphaFoldDB" id="A0A099MSY8"/>
<dbReference type="Gene3D" id="3.90.1380.10">
    <property type="entry name" value="Threonine synthase, N-terminal domain"/>
    <property type="match status" value="1"/>
</dbReference>
<dbReference type="InterPro" id="IPR029144">
    <property type="entry name" value="Thr_synth_N"/>
</dbReference>
<dbReference type="Pfam" id="PF14821">
    <property type="entry name" value="Thr_synth_N"/>
    <property type="match status" value="1"/>
</dbReference>
<protein>
    <submittedName>
        <fullName evidence="5">Threonine synthase</fullName>
    </submittedName>
</protein>
<keyword evidence="2" id="KW-0663">Pyridoxal phosphate</keyword>
<dbReference type="RefSeq" id="WP_013970804.1">
    <property type="nucleotide sequence ID" value="NZ_CP010359.1"/>
</dbReference>
<dbReference type="PANTHER" id="PTHR42690:SF1">
    <property type="entry name" value="THREONINE SYNTHASE-LIKE 2"/>
    <property type="match status" value="1"/>
</dbReference>
<comment type="caution">
    <text evidence="5">The sequence shown here is derived from an EMBL/GenBank/DDBJ whole genome shotgun (WGS) entry which is preliminary data.</text>
</comment>
<dbReference type="InterPro" id="IPR036052">
    <property type="entry name" value="TrpB-like_PALP_sf"/>
</dbReference>
<dbReference type="KEGG" id="ppj:RK21_04351"/>
<organism evidence="5 6">
    <name type="scientific">Pseudomonas plecoglossicida</name>
    <dbReference type="NCBI Taxonomy" id="70775"/>
    <lineage>
        <taxon>Bacteria</taxon>
        <taxon>Pseudomonadati</taxon>
        <taxon>Pseudomonadota</taxon>
        <taxon>Gammaproteobacteria</taxon>
        <taxon>Pseudomonadales</taxon>
        <taxon>Pseudomonadaceae</taxon>
        <taxon>Pseudomonas</taxon>
    </lineage>
</organism>
<dbReference type="Gene3D" id="3.40.50.1100">
    <property type="match status" value="2"/>
</dbReference>
<dbReference type="SUPFAM" id="SSF53686">
    <property type="entry name" value="Tryptophan synthase beta subunit-like PLP-dependent enzymes"/>
    <property type="match status" value="1"/>
</dbReference>
<name>A0A099MSY8_PSEDL</name>
<feature type="domain" description="Threonine synthase N-terminal" evidence="4">
    <location>
        <begin position="2"/>
        <end position="80"/>
    </location>
</feature>
<evidence type="ECO:0000313" key="6">
    <source>
        <dbReference type="Proteomes" id="UP000218102"/>
    </source>
</evidence>
<dbReference type="Proteomes" id="UP000218102">
    <property type="component" value="Unassembled WGS sequence"/>
</dbReference>
<evidence type="ECO:0000259" key="3">
    <source>
        <dbReference type="Pfam" id="PF00291"/>
    </source>
</evidence>
<feature type="domain" description="Tryptophan synthase beta chain-like PALP" evidence="3">
    <location>
        <begin position="92"/>
        <end position="343"/>
    </location>
</feature>
<reference evidence="5 6" key="1">
    <citation type="submission" date="2017-09" db="EMBL/GenBank/DDBJ databases">
        <authorList>
            <person name="Ehlers B."/>
            <person name="Leendertz F.H."/>
        </authorList>
    </citation>
    <scope>NUCLEOTIDE SEQUENCE [LARGE SCALE GENOMIC DNA]</scope>
    <source>
        <strain evidence="5 6">DJ-1</strain>
    </source>
</reference>
<dbReference type="CDD" id="cd01560">
    <property type="entry name" value="Thr-synth_2"/>
    <property type="match status" value="1"/>
</dbReference>
<evidence type="ECO:0000256" key="1">
    <source>
        <dbReference type="ARBA" id="ARBA00001933"/>
    </source>
</evidence>
<dbReference type="InterPro" id="IPR001926">
    <property type="entry name" value="TrpB-like_PALP"/>
</dbReference>